<dbReference type="OrthoDB" id="68966at2759"/>
<dbReference type="AlphaFoldDB" id="A0A2R5GVF5"/>
<comment type="caution">
    <text evidence="3">The sequence shown here is derived from an EMBL/GenBank/DDBJ whole genome shotgun (WGS) entry which is preliminary data.</text>
</comment>
<feature type="compositionally biased region" description="Low complexity" evidence="2">
    <location>
        <begin position="215"/>
        <end position="242"/>
    </location>
</feature>
<keyword evidence="1" id="KW-0175">Coiled coil</keyword>
<evidence type="ECO:0000256" key="1">
    <source>
        <dbReference type="SAM" id="Coils"/>
    </source>
</evidence>
<dbReference type="EMBL" id="BEYU01000126">
    <property type="protein sequence ID" value="GBG32633.1"/>
    <property type="molecule type" value="Genomic_DNA"/>
</dbReference>
<gene>
    <name evidence="3" type="ORF">FCC1311_088582</name>
</gene>
<feature type="region of interest" description="Disordered" evidence="2">
    <location>
        <begin position="430"/>
        <end position="487"/>
    </location>
</feature>
<feature type="region of interest" description="Disordered" evidence="2">
    <location>
        <begin position="177"/>
        <end position="327"/>
    </location>
</feature>
<evidence type="ECO:0000313" key="4">
    <source>
        <dbReference type="Proteomes" id="UP000241890"/>
    </source>
</evidence>
<feature type="coiled-coil region" evidence="1">
    <location>
        <begin position="105"/>
        <end position="174"/>
    </location>
</feature>
<feature type="region of interest" description="Disordered" evidence="2">
    <location>
        <begin position="697"/>
        <end position="794"/>
    </location>
</feature>
<dbReference type="Proteomes" id="UP000241890">
    <property type="component" value="Unassembled WGS sequence"/>
</dbReference>
<feature type="compositionally biased region" description="Basic and acidic residues" evidence="2">
    <location>
        <begin position="10"/>
        <end position="24"/>
    </location>
</feature>
<feature type="compositionally biased region" description="Acidic residues" evidence="2">
    <location>
        <begin position="729"/>
        <end position="742"/>
    </location>
</feature>
<protein>
    <submittedName>
        <fullName evidence="3">Uncharacterized protein</fullName>
    </submittedName>
</protein>
<accession>A0A2R5GVF5</accession>
<organism evidence="3 4">
    <name type="scientific">Hondaea fermentalgiana</name>
    <dbReference type="NCBI Taxonomy" id="2315210"/>
    <lineage>
        <taxon>Eukaryota</taxon>
        <taxon>Sar</taxon>
        <taxon>Stramenopiles</taxon>
        <taxon>Bigyra</taxon>
        <taxon>Labyrinthulomycetes</taxon>
        <taxon>Thraustochytrida</taxon>
        <taxon>Thraustochytriidae</taxon>
        <taxon>Hondaea</taxon>
    </lineage>
</organism>
<feature type="compositionally biased region" description="Acidic residues" evidence="2">
    <location>
        <begin position="708"/>
        <end position="722"/>
    </location>
</feature>
<feature type="region of interest" description="Disordered" evidence="2">
    <location>
        <begin position="1"/>
        <end position="44"/>
    </location>
</feature>
<sequence>MFSGGKKRVRELEDALAKAEKEAQEANARANEATERAKRAESDLLSVKEAAASDLLAATSKENARADQWEAEYNNIRAQYEADAKAWDERFTSMGNAEAERASSQEAMAQELDSLKAQLQEFEATEAARGGLEQSLVDLQQELAFSKDRVLELEKAAKKAAEEKEKAVKAATEAALKRSGLAEANAAKGQRMSETTSRGRRAKSVSSPLRDDLDSSPSGLLEAGSPASPSRRRSLSPQSAPPVDSRLISSVTEPAMISPPARSPVPSPPPPSLIPGSPSPPPPLPQDQPQLRESKLPSSPPVLESKSLPTLAEVMSPKRSKLKVDTSDEARGLRTEVAVLRAKLEDREKEVTNLQTKLEEKLQELVTQGEKSYQLYEKLEKLTSREDKSRDELTAIRTLLLQEIAGEGVEVDRFANVSVQDLIRLSRAQHSHLGQSSGGDDESDEMGGSQFYVQDGDGAAPPNGADRGLKEDMKDDDRRAERAAAAASANSDMISRLQIELQVLRQNNKRLTAKIDSIESIERTGQAAIESMDTLKRRTDDLVRRLRLEKDLRGKTNGELDKANERIQALSKHIEKVMIHLKHEAAAKNIALTEVKNYKKEATVLRQRNASLQRKAKSRDRVTQELKEGTRILEDQLRLMDEKYVQLRTKLDWTRATSNRETKRIQQEANKLRASFALAFSQVGSLDGSSLNLSMLGGTKMSGGNNPDSEDNEDADSDDSDDEVKSHDESDDGDVSGEDNDEEAKKEGQTSREEEDAGIVSSKAGSKSKKEAKFPDIEIAPRGASSGNGGDVLPAIESILPSTAKEIQNSADSVSQRNPFAATSQ</sequence>
<feature type="coiled-coil region" evidence="1">
    <location>
        <begin position="494"/>
        <end position="521"/>
    </location>
</feature>
<feature type="compositionally biased region" description="Basic and acidic residues" evidence="2">
    <location>
        <begin position="467"/>
        <end position="482"/>
    </location>
</feature>
<reference evidence="3 4" key="1">
    <citation type="submission" date="2017-12" db="EMBL/GenBank/DDBJ databases">
        <title>Sequencing, de novo assembly and annotation of complete genome of a new Thraustochytrid species, strain FCC1311.</title>
        <authorList>
            <person name="Sedici K."/>
            <person name="Godart F."/>
            <person name="Aiese Cigliano R."/>
            <person name="Sanseverino W."/>
            <person name="Barakat M."/>
            <person name="Ortet P."/>
            <person name="Marechal E."/>
            <person name="Cagnac O."/>
            <person name="Amato A."/>
        </authorList>
    </citation>
    <scope>NUCLEOTIDE SEQUENCE [LARGE SCALE GENOMIC DNA]</scope>
</reference>
<keyword evidence="4" id="KW-1185">Reference proteome</keyword>
<feature type="compositionally biased region" description="Pro residues" evidence="2">
    <location>
        <begin position="261"/>
        <end position="286"/>
    </location>
</feature>
<feature type="compositionally biased region" description="Basic and acidic residues" evidence="2">
    <location>
        <begin position="743"/>
        <end position="752"/>
    </location>
</feature>
<feature type="compositionally biased region" description="Basic and acidic residues" evidence="2">
    <location>
        <begin position="32"/>
        <end position="42"/>
    </location>
</feature>
<feature type="coiled-coil region" evidence="1">
    <location>
        <begin position="330"/>
        <end position="364"/>
    </location>
</feature>
<name>A0A2R5GVF5_9STRA</name>
<feature type="coiled-coil region" evidence="1">
    <location>
        <begin position="560"/>
        <end position="615"/>
    </location>
</feature>
<evidence type="ECO:0000313" key="3">
    <source>
        <dbReference type="EMBL" id="GBG32633.1"/>
    </source>
</evidence>
<proteinExistence type="predicted"/>
<evidence type="ECO:0000256" key="2">
    <source>
        <dbReference type="SAM" id="MobiDB-lite"/>
    </source>
</evidence>
<dbReference type="InParanoid" id="A0A2R5GVF5"/>